<dbReference type="SUPFAM" id="SSF55961">
    <property type="entry name" value="Bet v1-like"/>
    <property type="match status" value="1"/>
</dbReference>
<evidence type="ECO:0000313" key="2">
    <source>
        <dbReference type="Proteomes" id="UP001302745"/>
    </source>
</evidence>
<dbReference type="CDD" id="cd08863">
    <property type="entry name" value="SRPBCC_DUF1857"/>
    <property type="match status" value="1"/>
</dbReference>
<organism evidence="1 2">
    <name type="scientific">Chaetomidium leptoderma</name>
    <dbReference type="NCBI Taxonomy" id="669021"/>
    <lineage>
        <taxon>Eukaryota</taxon>
        <taxon>Fungi</taxon>
        <taxon>Dikarya</taxon>
        <taxon>Ascomycota</taxon>
        <taxon>Pezizomycotina</taxon>
        <taxon>Sordariomycetes</taxon>
        <taxon>Sordariomycetidae</taxon>
        <taxon>Sordariales</taxon>
        <taxon>Chaetomiaceae</taxon>
        <taxon>Chaetomidium</taxon>
    </lineage>
</organism>
<evidence type="ECO:0008006" key="3">
    <source>
        <dbReference type="Google" id="ProtNLM"/>
    </source>
</evidence>
<dbReference type="InterPro" id="IPR023393">
    <property type="entry name" value="START-like_dom_sf"/>
</dbReference>
<protein>
    <recommendedName>
        <fullName evidence="3">DUF1857-domain-containing protein</fullName>
    </recommendedName>
</protein>
<name>A0AAN6ZUE1_9PEZI</name>
<dbReference type="Gene3D" id="3.30.530.20">
    <property type="match status" value="1"/>
</dbReference>
<sequence length="170" mass="18640">MVVLNLGYTAPINRPGDEPVLTRAQVWAGLEHKVRRAEKFVSAITACEVLSEDKSGGEEHVITRRATFKPGVNPAGRDVVTEVCHLHAPCRVDFVQEDGTTIGNYVTQGPTGQPEDLHMTYVFQWKVPQVEAGSEQAKEIEAKFQKMAKLAVESSIETIRGIATGKVIID</sequence>
<reference evidence="1" key="1">
    <citation type="journal article" date="2023" name="Mol. Phylogenet. Evol.">
        <title>Genome-scale phylogeny and comparative genomics of the fungal order Sordariales.</title>
        <authorList>
            <person name="Hensen N."/>
            <person name="Bonometti L."/>
            <person name="Westerberg I."/>
            <person name="Brannstrom I.O."/>
            <person name="Guillou S."/>
            <person name="Cros-Aarteil S."/>
            <person name="Calhoun S."/>
            <person name="Haridas S."/>
            <person name="Kuo A."/>
            <person name="Mondo S."/>
            <person name="Pangilinan J."/>
            <person name="Riley R."/>
            <person name="LaButti K."/>
            <person name="Andreopoulos B."/>
            <person name="Lipzen A."/>
            <person name="Chen C."/>
            <person name="Yan M."/>
            <person name="Daum C."/>
            <person name="Ng V."/>
            <person name="Clum A."/>
            <person name="Steindorff A."/>
            <person name="Ohm R.A."/>
            <person name="Martin F."/>
            <person name="Silar P."/>
            <person name="Natvig D.O."/>
            <person name="Lalanne C."/>
            <person name="Gautier V."/>
            <person name="Ament-Velasquez S.L."/>
            <person name="Kruys A."/>
            <person name="Hutchinson M.I."/>
            <person name="Powell A.J."/>
            <person name="Barry K."/>
            <person name="Miller A.N."/>
            <person name="Grigoriev I.V."/>
            <person name="Debuchy R."/>
            <person name="Gladieux P."/>
            <person name="Hiltunen Thoren M."/>
            <person name="Johannesson H."/>
        </authorList>
    </citation>
    <scope>NUCLEOTIDE SEQUENCE</scope>
    <source>
        <strain evidence="1">CBS 538.74</strain>
    </source>
</reference>
<dbReference type="EMBL" id="MU857071">
    <property type="protein sequence ID" value="KAK4150459.1"/>
    <property type="molecule type" value="Genomic_DNA"/>
</dbReference>
<dbReference type="AlphaFoldDB" id="A0AAN6ZUE1"/>
<keyword evidence="2" id="KW-1185">Reference proteome</keyword>
<dbReference type="Proteomes" id="UP001302745">
    <property type="component" value="Unassembled WGS sequence"/>
</dbReference>
<comment type="caution">
    <text evidence="1">The sequence shown here is derived from an EMBL/GenBank/DDBJ whole genome shotgun (WGS) entry which is preliminary data.</text>
</comment>
<dbReference type="InterPro" id="IPR015075">
    <property type="entry name" value="AtaL"/>
</dbReference>
<dbReference type="Pfam" id="PF08982">
    <property type="entry name" value="AtaL"/>
    <property type="match status" value="1"/>
</dbReference>
<gene>
    <name evidence="1" type="ORF">C8A00DRAFT_18026</name>
</gene>
<evidence type="ECO:0000313" key="1">
    <source>
        <dbReference type="EMBL" id="KAK4150459.1"/>
    </source>
</evidence>
<proteinExistence type="predicted"/>
<reference evidence="1" key="2">
    <citation type="submission" date="2023-05" db="EMBL/GenBank/DDBJ databases">
        <authorList>
            <consortium name="Lawrence Berkeley National Laboratory"/>
            <person name="Steindorff A."/>
            <person name="Hensen N."/>
            <person name="Bonometti L."/>
            <person name="Westerberg I."/>
            <person name="Brannstrom I.O."/>
            <person name="Guillou S."/>
            <person name="Cros-Aarteil S."/>
            <person name="Calhoun S."/>
            <person name="Haridas S."/>
            <person name="Kuo A."/>
            <person name="Mondo S."/>
            <person name="Pangilinan J."/>
            <person name="Riley R."/>
            <person name="Labutti K."/>
            <person name="Andreopoulos B."/>
            <person name="Lipzen A."/>
            <person name="Chen C."/>
            <person name="Yanf M."/>
            <person name="Daum C."/>
            <person name="Ng V."/>
            <person name="Clum A."/>
            <person name="Ohm R."/>
            <person name="Martin F."/>
            <person name="Silar P."/>
            <person name="Natvig D."/>
            <person name="Lalanne C."/>
            <person name="Gautier V."/>
            <person name="Ament-Velasquez S.L."/>
            <person name="Kruys A."/>
            <person name="Hutchinson M.I."/>
            <person name="Powell A.J."/>
            <person name="Barry K."/>
            <person name="Miller A.N."/>
            <person name="Grigoriev I.V."/>
            <person name="Debuchy R."/>
            <person name="Gladieux P."/>
            <person name="Thoren M.H."/>
            <person name="Johannesson H."/>
        </authorList>
    </citation>
    <scope>NUCLEOTIDE SEQUENCE</scope>
    <source>
        <strain evidence="1">CBS 538.74</strain>
    </source>
</reference>
<accession>A0AAN6ZUE1</accession>